<comment type="similarity">
    <text evidence="4">Belongs to the ABC transporter superfamily. Macrolide exporter (TC 3.A.1.122) family.</text>
</comment>
<dbReference type="PROSITE" id="PS50893">
    <property type="entry name" value="ABC_TRANSPORTER_2"/>
    <property type="match status" value="1"/>
</dbReference>
<accession>A0A4V6I5Y4</accession>
<evidence type="ECO:0000313" key="6">
    <source>
        <dbReference type="EMBL" id="TLE09793.1"/>
    </source>
</evidence>
<evidence type="ECO:0000256" key="2">
    <source>
        <dbReference type="ARBA" id="ARBA00022741"/>
    </source>
</evidence>
<keyword evidence="3 6" id="KW-0067">ATP-binding</keyword>
<evidence type="ECO:0000259" key="5">
    <source>
        <dbReference type="PROSITE" id="PS50893"/>
    </source>
</evidence>
<dbReference type="GO" id="GO:0005886">
    <property type="term" value="C:plasma membrane"/>
    <property type="evidence" value="ECO:0007669"/>
    <property type="project" value="TreeGrafter"/>
</dbReference>
<dbReference type="AlphaFoldDB" id="A0A4V6I5Y4"/>
<reference evidence="6 7" key="1">
    <citation type="journal article" date="2014" name="Genome Announc.">
        <title>Draft genome sequences of eight enterohepatic helicobacter species isolated from both laboratory and wild rodents.</title>
        <authorList>
            <person name="Sheh A."/>
            <person name="Shen Z."/>
            <person name="Fox J.G."/>
        </authorList>
    </citation>
    <scope>NUCLEOTIDE SEQUENCE [LARGE SCALE GENOMIC DNA]</scope>
    <source>
        <strain evidence="6 7">ATCC 49320</strain>
    </source>
</reference>
<dbReference type="InterPro" id="IPR003593">
    <property type="entry name" value="AAA+_ATPase"/>
</dbReference>
<protein>
    <submittedName>
        <fullName evidence="6">ABC transporter ATP-binding protein</fullName>
    </submittedName>
</protein>
<name>A0A4V6I5Y4_9HELI</name>
<evidence type="ECO:0000256" key="4">
    <source>
        <dbReference type="ARBA" id="ARBA00038388"/>
    </source>
</evidence>
<dbReference type="Proteomes" id="UP000029857">
    <property type="component" value="Unassembled WGS sequence"/>
</dbReference>
<evidence type="ECO:0000256" key="1">
    <source>
        <dbReference type="ARBA" id="ARBA00022448"/>
    </source>
</evidence>
<dbReference type="GO" id="GO:0022857">
    <property type="term" value="F:transmembrane transporter activity"/>
    <property type="evidence" value="ECO:0007669"/>
    <property type="project" value="TreeGrafter"/>
</dbReference>
<dbReference type="InterPro" id="IPR015854">
    <property type="entry name" value="ABC_transpr_LolD-like"/>
</dbReference>
<evidence type="ECO:0000256" key="3">
    <source>
        <dbReference type="ARBA" id="ARBA00022840"/>
    </source>
</evidence>
<gene>
    <name evidence="6" type="ORF">LS79_007300</name>
</gene>
<dbReference type="FunFam" id="3.40.50.300:FF:000032">
    <property type="entry name" value="Export ABC transporter ATP-binding protein"/>
    <property type="match status" value="1"/>
</dbReference>
<keyword evidence="2" id="KW-0547">Nucleotide-binding</keyword>
<feature type="domain" description="ABC transporter" evidence="5">
    <location>
        <begin position="4"/>
        <end position="228"/>
    </location>
</feature>
<evidence type="ECO:0000313" key="7">
    <source>
        <dbReference type="Proteomes" id="UP000029857"/>
    </source>
</evidence>
<dbReference type="InterPro" id="IPR027417">
    <property type="entry name" value="P-loop_NTPase"/>
</dbReference>
<dbReference type="GO" id="GO:0098796">
    <property type="term" value="C:membrane protein complex"/>
    <property type="evidence" value="ECO:0007669"/>
    <property type="project" value="UniProtKB-ARBA"/>
</dbReference>
<dbReference type="PROSITE" id="PS00211">
    <property type="entry name" value="ABC_TRANSPORTER_1"/>
    <property type="match status" value="1"/>
</dbReference>
<dbReference type="SUPFAM" id="SSF52540">
    <property type="entry name" value="P-loop containing nucleoside triphosphate hydrolases"/>
    <property type="match status" value="1"/>
</dbReference>
<dbReference type="SMART" id="SM00382">
    <property type="entry name" value="AAA"/>
    <property type="match status" value="1"/>
</dbReference>
<dbReference type="CDD" id="cd03255">
    <property type="entry name" value="ABC_MJ0796_LolCDE_FtsE"/>
    <property type="match status" value="1"/>
</dbReference>
<keyword evidence="1" id="KW-0813">Transport</keyword>
<dbReference type="PANTHER" id="PTHR24220:SF86">
    <property type="entry name" value="ABC TRANSPORTER ABCH.1"/>
    <property type="match status" value="1"/>
</dbReference>
<proteinExistence type="inferred from homology"/>
<dbReference type="Gene3D" id="3.40.50.300">
    <property type="entry name" value="P-loop containing nucleotide triphosphate hydrolases"/>
    <property type="match status" value="1"/>
</dbReference>
<dbReference type="GO" id="GO:0016887">
    <property type="term" value="F:ATP hydrolysis activity"/>
    <property type="evidence" value="ECO:0007669"/>
    <property type="project" value="InterPro"/>
</dbReference>
<comment type="caution">
    <text evidence="6">The sequence shown here is derived from an EMBL/GenBank/DDBJ whole genome shotgun (WGS) entry which is preliminary data.</text>
</comment>
<organism evidence="6 7">
    <name type="scientific">Helicobacter bilis</name>
    <dbReference type="NCBI Taxonomy" id="37372"/>
    <lineage>
        <taxon>Bacteria</taxon>
        <taxon>Pseudomonadati</taxon>
        <taxon>Campylobacterota</taxon>
        <taxon>Epsilonproteobacteria</taxon>
        <taxon>Campylobacterales</taxon>
        <taxon>Helicobacteraceae</taxon>
        <taxon>Helicobacter</taxon>
    </lineage>
</organism>
<dbReference type="RefSeq" id="WP_034579513.1">
    <property type="nucleotide sequence ID" value="NZ_FZMS01000054.1"/>
</dbReference>
<dbReference type="Pfam" id="PF00005">
    <property type="entry name" value="ABC_tran"/>
    <property type="match status" value="1"/>
</dbReference>
<sequence length="228" mass="25551">MSFIQLDSITKTYGKGKNTFQALHGVNLEIKKGEFVALMGPSGSGKSTMANILGCLDIATTGKYYFNGVDVFTLTRTQRALLRRHYMGFIFQGFNLLSRTSALENVELPLIYRGMHKRERQKIALEALDMVGLADWSDHSSGELSGGQCQRVAIARAIVTKPLFLLADEPTGNLDTKRSNEVMDILTRLNRDMNITILMVTHEPDMAQYAHRAIHFLDGNIHDEVIFQ</sequence>
<dbReference type="InterPro" id="IPR017911">
    <property type="entry name" value="MacB-like_ATP-bd"/>
</dbReference>
<dbReference type="PANTHER" id="PTHR24220">
    <property type="entry name" value="IMPORT ATP-BINDING PROTEIN"/>
    <property type="match status" value="1"/>
</dbReference>
<dbReference type="GO" id="GO:0005524">
    <property type="term" value="F:ATP binding"/>
    <property type="evidence" value="ECO:0007669"/>
    <property type="project" value="UniProtKB-KW"/>
</dbReference>
<dbReference type="InterPro" id="IPR017871">
    <property type="entry name" value="ABC_transporter-like_CS"/>
</dbReference>
<dbReference type="InterPro" id="IPR003439">
    <property type="entry name" value="ABC_transporter-like_ATP-bd"/>
</dbReference>
<dbReference type="EMBL" id="JRPJ02000025">
    <property type="protein sequence ID" value="TLE09793.1"/>
    <property type="molecule type" value="Genomic_DNA"/>
</dbReference>